<evidence type="ECO:0000256" key="1">
    <source>
        <dbReference type="ARBA" id="ARBA00001445"/>
    </source>
</evidence>
<dbReference type="OrthoDB" id="10036721at2759"/>
<name>S3CNM2_GLAL2</name>
<dbReference type="EC" id="3.2.1.40" evidence="2"/>
<accession>S3CNM2</accession>
<dbReference type="Pfam" id="PF05592">
    <property type="entry name" value="Bac_rhamnosid"/>
    <property type="match status" value="1"/>
</dbReference>
<dbReference type="InterPro" id="IPR012341">
    <property type="entry name" value="6hp_glycosidase-like_sf"/>
</dbReference>
<evidence type="ECO:0000259" key="7">
    <source>
        <dbReference type="Pfam" id="PF17390"/>
    </source>
</evidence>
<dbReference type="PANTHER" id="PTHR33307:SF6">
    <property type="entry name" value="ALPHA-RHAMNOSIDASE (EUROFUNG)-RELATED"/>
    <property type="match status" value="1"/>
</dbReference>
<dbReference type="Gene3D" id="2.60.420.10">
    <property type="entry name" value="Maltose phosphorylase, domain 3"/>
    <property type="match status" value="1"/>
</dbReference>
<dbReference type="EMBL" id="KE145370">
    <property type="protein sequence ID" value="EPE26764.1"/>
    <property type="molecule type" value="Genomic_DNA"/>
</dbReference>
<dbReference type="Proteomes" id="UP000016922">
    <property type="component" value="Unassembled WGS sequence"/>
</dbReference>
<feature type="domain" description="Alpha-L-rhamnosidase C-terminal" evidence="7">
    <location>
        <begin position="812"/>
        <end position="881"/>
    </location>
</feature>
<reference evidence="8 9" key="1">
    <citation type="journal article" date="2013" name="BMC Genomics">
        <title>Genomics-driven discovery of the pneumocandin biosynthetic gene cluster in the fungus Glarea lozoyensis.</title>
        <authorList>
            <person name="Chen L."/>
            <person name="Yue Q."/>
            <person name="Zhang X."/>
            <person name="Xiang M."/>
            <person name="Wang C."/>
            <person name="Li S."/>
            <person name="Che Y."/>
            <person name="Ortiz-Lopez F.J."/>
            <person name="Bills G.F."/>
            <person name="Liu X."/>
            <person name="An Z."/>
        </authorList>
    </citation>
    <scope>NUCLEOTIDE SEQUENCE [LARGE SCALE GENOMIC DNA]</scope>
    <source>
        <strain evidence="9">ATCC 20868 / MF5171</strain>
    </source>
</reference>
<dbReference type="InterPro" id="IPR035396">
    <property type="entry name" value="Bac_rhamnosid6H"/>
</dbReference>
<dbReference type="InterPro" id="IPR008928">
    <property type="entry name" value="6-hairpin_glycosidase_sf"/>
</dbReference>
<dbReference type="PANTHER" id="PTHR33307">
    <property type="entry name" value="ALPHA-RHAMNOSIDASE (EUROFUNG)"/>
    <property type="match status" value="1"/>
</dbReference>
<dbReference type="Gene3D" id="1.50.10.10">
    <property type="match status" value="1"/>
</dbReference>
<keyword evidence="8" id="KW-0326">Glycosidase</keyword>
<dbReference type="GeneID" id="19461734"/>
<keyword evidence="3" id="KW-0378">Hydrolase</keyword>
<dbReference type="InterPro" id="IPR013783">
    <property type="entry name" value="Ig-like_fold"/>
</dbReference>
<dbReference type="Gene3D" id="2.60.120.260">
    <property type="entry name" value="Galactose-binding domain-like"/>
    <property type="match status" value="2"/>
</dbReference>
<feature type="domain" description="Bacterial alpha-L-rhamnosidase N-terminal" evidence="5">
    <location>
        <begin position="150"/>
        <end position="321"/>
    </location>
</feature>
<dbReference type="AlphaFoldDB" id="S3CNM2"/>
<dbReference type="Pfam" id="PF25788">
    <property type="entry name" value="Ig_Rha78A_N"/>
    <property type="match status" value="1"/>
</dbReference>
<keyword evidence="9" id="KW-1185">Reference proteome</keyword>
<organism evidence="8 9">
    <name type="scientific">Glarea lozoyensis (strain ATCC 20868 / MF5171)</name>
    <dbReference type="NCBI Taxonomy" id="1116229"/>
    <lineage>
        <taxon>Eukaryota</taxon>
        <taxon>Fungi</taxon>
        <taxon>Dikarya</taxon>
        <taxon>Ascomycota</taxon>
        <taxon>Pezizomycotina</taxon>
        <taxon>Leotiomycetes</taxon>
        <taxon>Helotiales</taxon>
        <taxon>Helotiaceae</taxon>
        <taxon>Glarea</taxon>
    </lineage>
</organism>
<evidence type="ECO:0000313" key="9">
    <source>
        <dbReference type="Proteomes" id="UP000016922"/>
    </source>
</evidence>
<dbReference type="Pfam" id="PF08531">
    <property type="entry name" value="Bac_rhamnosid_N"/>
    <property type="match status" value="1"/>
</dbReference>
<dbReference type="RefSeq" id="XP_008085954.1">
    <property type="nucleotide sequence ID" value="XM_008087763.1"/>
</dbReference>
<dbReference type="HOGENOM" id="CLU_002926_1_1_1"/>
<evidence type="ECO:0000259" key="6">
    <source>
        <dbReference type="Pfam" id="PF17389"/>
    </source>
</evidence>
<dbReference type="Pfam" id="PF17390">
    <property type="entry name" value="Bac_rhamnosid_C"/>
    <property type="match status" value="1"/>
</dbReference>
<evidence type="ECO:0000259" key="5">
    <source>
        <dbReference type="Pfam" id="PF08531"/>
    </source>
</evidence>
<evidence type="ECO:0000256" key="3">
    <source>
        <dbReference type="ARBA" id="ARBA00022801"/>
    </source>
</evidence>
<dbReference type="InterPro" id="IPR008902">
    <property type="entry name" value="Rhamnosid_concanavalin"/>
</dbReference>
<dbReference type="Pfam" id="PF17389">
    <property type="entry name" value="Bac_rhamnosid6H"/>
    <property type="match status" value="1"/>
</dbReference>
<proteinExistence type="predicted"/>
<protein>
    <recommendedName>
        <fullName evidence="2">alpha-L-rhamnosidase</fullName>
        <ecNumber evidence="2">3.2.1.40</ecNumber>
    </recommendedName>
</protein>
<feature type="domain" description="Alpha-L-rhamnosidase concanavalin-like" evidence="4">
    <location>
        <begin position="332"/>
        <end position="431"/>
    </location>
</feature>
<sequence>MTVTVSAPTFEHHREAFGIGETTPRISWRFKGDSETQNWTQKSYEIEISRQTSNKQSQRKTENVRIASTESVLVPWPSTPLKSRESARVRVRANSFANEYTPWSEYSVVETGLLTPDDWTAQVIAAEKTISATGALQPTLFRKSFQLDKKSIAKARLYITSYGVYEPSINGSRVGNHVMAPAWQSYGHRLSYQTHDITKYLHEKDNVIGVEVSDGWWSGRLTWGGGRRFIYGDALAILAQVEVEYEDGSTMTVGSDATWKTSTGARIASEIYDGEIYDASLEVKGWNETALKDDSWKAVSILEFPKIDLIAPEGPPIVVTETVKPKQIWSSPTNKTIVDFGQNLVGGVRLRVSGPKGTKIVLQHVEVLEHGEVATRPLRDCKARDTIILSDEKLHWEPKFTFHGFRYVQVEGWPSKTGQPALEDLEAFVIHTDMEPTGWFECSEPLVNQLYSNIRWGMRGNFVGLPTDCPQRDERLGWTGDIQVFSPTANFLYDTSGLLLGWLKDLAVEQIKDYQGVVPQVVPDIIDARPNAPTLAVWGDVAVITPVDLYLSFGDKRILQNQYESMTTWLNAIPRMADSRLWDNTRHQLGDWLDPAAPPDDPSAGTTDPQFVANAYLAHVSNILASVTKTLGYDEATVKKYEDDAAVVKKDFQHKYVTPAGRLSPDSMTALSLALTFDLFANQDQTDQARSRLAELSRASRFRIGTGFAGTPTILPALCAGDPKKNFKQVAYRMLLETSCPSWLYPITMGATTMWERWDSMLPNGDINPGSMTSFNHYALGSVGKWLFGTVGGVDMDITSASALRTASPDQSSIGWRVIKFAPQPGGTITSAKTSHLSPYGIVSCAWNLDAEKKLFRMSVSVPPNCKAVVQLPGTDKEAINIGSGEYEFVVEGYEEDEAWPPEAIVSPWSMVEESEQKIVGVRKDK</sequence>
<dbReference type="Gene3D" id="2.60.40.10">
    <property type="entry name" value="Immunoglobulins"/>
    <property type="match status" value="1"/>
</dbReference>
<dbReference type="GO" id="GO:0030596">
    <property type="term" value="F:alpha-L-rhamnosidase activity"/>
    <property type="evidence" value="ECO:0007669"/>
    <property type="project" value="UniProtKB-EC"/>
</dbReference>
<dbReference type="InterPro" id="IPR016007">
    <property type="entry name" value="Alpha_rhamnosid"/>
</dbReference>
<evidence type="ECO:0000259" key="4">
    <source>
        <dbReference type="Pfam" id="PF05592"/>
    </source>
</evidence>
<dbReference type="InterPro" id="IPR013737">
    <property type="entry name" value="Bac_rhamnosid_N"/>
</dbReference>
<dbReference type="SUPFAM" id="SSF48208">
    <property type="entry name" value="Six-hairpin glycosidases"/>
    <property type="match status" value="1"/>
</dbReference>
<evidence type="ECO:0000313" key="8">
    <source>
        <dbReference type="EMBL" id="EPE26764.1"/>
    </source>
</evidence>
<gene>
    <name evidence="8" type="ORF">GLAREA_02678</name>
</gene>
<feature type="domain" description="Alpha-L-rhamnosidase six-hairpin glycosidase" evidence="6">
    <location>
        <begin position="437"/>
        <end position="791"/>
    </location>
</feature>
<dbReference type="OMA" id="FWEMGLL"/>
<dbReference type="KEGG" id="glz:GLAREA_02678"/>
<dbReference type="InterPro" id="IPR035398">
    <property type="entry name" value="Bac_rhamnosid_C"/>
</dbReference>
<dbReference type="GO" id="GO:0005975">
    <property type="term" value="P:carbohydrate metabolic process"/>
    <property type="evidence" value="ECO:0007669"/>
    <property type="project" value="InterPro"/>
</dbReference>
<dbReference type="PIRSF" id="PIRSF010631">
    <property type="entry name" value="A-rhamnsds"/>
    <property type="match status" value="1"/>
</dbReference>
<evidence type="ECO:0000256" key="2">
    <source>
        <dbReference type="ARBA" id="ARBA00012652"/>
    </source>
</evidence>
<comment type="catalytic activity">
    <reaction evidence="1">
        <text>Hydrolysis of terminal non-reducing alpha-L-rhamnose residues in alpha-L-rhamnosides.</text>
        <dbReference type="EC" id="3.2.1.40"/>
    </reaction>
</comment>
<dbReference type="eggNOG" id="ENOG502QXBB">
    <property type="taxonomic scope" value="Eukaryota"/>
</dbReference>